<feature type="signal peptide" evidence="10">
    <location>
        <begin position="1"/>
        <end position="17"/>
    </location>
</feature>
<feature type="transmembrane region" description="Helical" evidence="9">
    <location>
        <begin position="279"/>
        <end position="299"/>
    </location>
</feature>
<evidence type="ECO:0000256" key="8">
    <source>
        <dbReference type="ARBA" id="ARBA00023136"/>
    </source>
</evidence>
<dbReference type="Pfam" id="PF04756">
    <property type="entry name" value="OST3_OST6"/>
    <property type="match status" value="1"/>
</dbReference>
<evidence type="ECO:0000313" key="11">
    <source>
        <dbReference type="EMBL" id="KAF7778711.1"/>
    </source>
</evidence>
<evidence type="ECO:0000256" key="7">
    <source>
        <dbReference type="ARBA" id="ARBA00022989"/>
    </source>
</evidence>
<evidence type="ECO:0000256" key="1">
    <source>
        <dbReference type="ARBA" id="ARBA00002791"/>
    </source>
</evidence>
<keyword evidence="6" id="KW-0256">Endoplasmic reticulum</keyword>
<comment type="caution">
    <text evidence="11">The sequence shown here is derived from an EMBL/GenBank/DDBJ whole genome shotgun (WGS) entry which is preliminary data.</text>
</comment>
<accession>A0A8H7F6F6</accession>
<evidence type="ECO:0008006" key="13">
    <source>
        <dbReference type="Google" id="ProtNLM"/>
    </source>
</evidence>
<evidence type="ECO:0000313" key="12">
    <source>
        <dbReference type="Proteomes" id="UP000629468"/>
    </source>
</evidence>
<dbReference type="Proteomes" id="UP000629468">
    <property type="component" value="Unassembled WGS sequence"/>
</dbReference>
<comment type="subcellular location">
    <subcellularLocation>
        <location evidence="2">Endoplasmic reticulum membrane</location>
        <topology evidence="2">Multi-pass membrane protein</topology>
    </subcellularLocation>
</comment>
<dbReference type="InterPro" id="IPR021149">
    <property type="entry name" value="OligosaccharylTrfase_OST3/OST6"/>
</dbReference>
<keyword evidence="4 9" id="KW-0812">Transmembrane</keyword>
<dbReference type="GO" id="GO:0008250">
    <property type="term" value="C:oligosaccharyltransferase complex"/>
    <property type="evidence" value="ECO:0007669"/>
    <property type="project" value="TreeGrafter"/>
</dbReference>
<evidence type="ECO:0000256" key="4">
    <source>
        <dbReference type="ARBA" id="ARBA00022692"/>
    </source>
</evidence>
<comment type="similarity">
    <text evidence="3">Belongs to the OST3/OST6 family.</text>
</comment>
<proteinExistence type="inferred from homology"/>
<dbReference type="GO" id="GO:0018279">
    <property type="term" value="P:protein N-linked glycosylation via asparagine"/>
    <property type="evidence" value="ECO:0007669"/>
    <property type="project" value="TreeGrafter"/>
</dbReference>
<dbReference type="EMBL" id="JABXXO010000004">
    <property type="protein sequence ID" value="KAF7778711.1"/>
    <property type="molecule type" value="Genomic_DNA"/>
</dbReference>
<feature type="transmembrane region" description="Helical" evidence="9">
    <location>
        <begin position="171"/>
        <end position="192"/>
    </location>
</feature>
<evidence type="ECO:0000256" key="5">
    <source>
        <dbReference type="ARBA" id="ARBA00022729"/>
    </source>
</evidence>
<comment type="function">
    <text evidence="1">Subunit of the oligosaccharyl transferase (OST) complex that catalyzes the initial transfer of a defined glycan (Glc(3)Man(9)GlcNAc(2) in eukaryotes) from the lipid carrier dolichol-pyrophosphate to an asparagine residue within an Asn-X-Ser/Thr consensus motif in nascent polypeptide chains, the first step in protein N-glycosylation. N-glycosylation occurs cotranslationally and the complex associates with the Sec61 complex at the channel-forming translocon complex that mediates protein translocation across the endoplasmic reticulum (ER). All subunits are required for a maximal enzyme activity.</text>
</comment>
<feature type="transmembrane region" description="Helical" evidence="9">
    <location>
        <begin position="199"/>
        <end position="218"/>
    </location>
</feature>
<feature type="chain" id="PRO_5034508696" description="Dolichyl-diphosphooligosaccharide-protein glycotransferase" evidence="10">
    <location>
        <begin position="18"/>
        <end position="310"/>
    </location>
</feature>
<evidence type="ECO:0000256" key="2">
    <source>
        <dbReference type="ARBA" id="ARBA00004477"/>
    </source>
</evidence>
<dbReference type="AlphaFoldDB" id="A0A8H7F6F6"/>
<protein>
    <recommendedName>
        <fullName evidence="13">Dolichyl-diphosphooligosaccharide-protein glycotransferase</fullName>
    </recommendedName>
</protein>
<keyword evidence="8 9" id="KW-0472">Membrane</keyword>
<sequence length="310" mass="34795">MLLRALVLPFLALAALAADPVEQLSQLASRGNGNIKLDTRGFDLITSPKRTWSVTIQLTALSQRHKCTMCKEFLPAWNAVVRAWTSVPQPERDNHFFATLDFDDAPGVFQKLGLVAAPVVFTWAPAEGDRKSANTLPDKYDFNEGFGAGPFADSVSRHTPVKIPYREPIDWTRLILTCIFGLSLLLALRFASPLFQSRWTWALGTISTSLIMTSGYMFTKIRNMPYVGANGWIASGFQSQYGQEVHVVAFIYGLLSFSFLMLIFVVPNQKSPARQRAQVYLWSAVIVIIYSVLISLFRLKNRGYPFKLFI</sequence>
<keyword evidence="7 9" id="KW-1133">Transmembrane helix</keyword>
<dbReference type="Gene3D" id="3.40.30.10">
    <property type="entry name" value="Glutaredoxin"/>
    <property type="match status" value="1"/>
</dbReference>
<organism evidence="11 12">
    <name type="scientific">Agaricus bisporus var. burnettii</name>
    <dbReference type="NCBI Taxonomy" id="192524"/>
    <lineage>
        <taxon>Eukaryota</taxon>
        <taxon>Fungi</taxon>
        <taxon>Dikarya</taxon>
        <taxon>Basidiomycota</taxon>
        <taxon>Agaricomycotina</taxon>
        <taxon>Agaricomycetes</taxon>
        <taxon>Agaricomycetidae</taxon>
        <taxon>Agaricales</taxon>
        <taxon>Agaricineae</taxon>
        <taxon>Agaricaceae</taxon>
        <taxon>Agaricus</taxon>
    </lineage>
</organism>
<keyword evidence="5 10" id="KW-0732">Signal</keyword>
<gene>
    <name evidence="11" type="ORF">Agabi119p4_3056</name>
</gene>
<dbReference type="PANTHER" id="PTHR12692">
    <property type="entry name" value="DOLICHYL-DIPHOSPHOOLIGOSACCHARIDE--PROTEIN GLYCOSYLTRANSFERASE-RELATED"/>
    <property type="match status" value="1"/>
</dbReference>
<feature type="transmembrane region" description="Helical" evidence="9">
    <location>
        <begin position="245"/>
        <end position="267"/>
    </location>
</feature>
<evidence type="ECO:0000256" key="6">
    <source>
        <dbReference type="ARBA" id="ARBA00022824"/>
    </source>
</evidence>
<evidence type="ECO:0000256" key="9">
    <source>
        <dbReference type="SAM" id="Phobius"/>
    </source>
</evidence>
<name>A0A8H7F6F6_AGABI</name>
<reference evidence="11 12" key="1">
    <citation type="journal article" name="Sci. Rep.">
        <title>Telomere-to-telomere assembled and centromere annotated genomes of the two main subspecies of the button mushroom Agaricus bisporus reveal especially polymorphic chromosome ends.</title>
        <authorList>
            <person name="Sonnenberg A.S.M."/>
            <person name="Sedaghat-Telgerd N."/>
            <person name="Lavrijssen B."/>
            <person name="Ohm R.A."/>
            <person name="Hendrickx P.M."/>
            <person name="Scholtmeijer K."/>
            <person name="Baars J.J.P."/>
            <person name="van Peer A."/>
        </authorList>
    </citation>
    <scope>NUCLEOTIDE SEQUENCE [LARGE SCALE GENOMIC DNA]</scope>
    <source>
        <strain evidence="11 12">H119_p4</strain>
    </source>
</reference>
<dbReference type="PANTHER" id="PTHR12692:SF0">
    <property type="entry name" value="GH11935P"/>
    <property type="match status" value="1"/>
</dbReference>
<evidence type="ECO:0000256" key="3">
    <source>
        <dbReference type="ARBA" id="ARBA00009561"/>
    </source>
</evidence>
<evidence type="ECO:0000256" key="10">
    <source>
        <dbReference type="SAM" id="SignalP"/>
    </source>
</evidence>